<evidence type="ECO:0000256" key="8">
    <source>
        <dbReference type="ARBA" id="ARBA00023016"/>
    </source>
</evidence>
<evidence type="ECO:0000313" key="15">
    <source>
        <dbReference type="EMBL" id="OGY89972.1"/>
    </source>
</evidence>
<feature type="domain" description="RecA family profile 1" evidence="14">
    <location>
        <begin position="67"/>
        <end position="214"/>
    </location>
</feature>
<evidence type="ECO:0000256" key="13">
    <source>
        <dbReference type="RuleBase" id="RU003555"/>
    </source>
</evidence>
<name>A0A1G2BLI6_9BACT</name>
<evidence type="ECO:0000256" key="3">
    <source>
        <dbReference type="ARBA" id="ARBA00022763"/>
    </source>
</evidence>
<dbReference type="Gene3D" id="3.30.230.10">
    <property type="match status" value="1"/>
</dbReference>
<dbReference type="EMBL" id="MHKL01000004">
    <property type="protein sequence ID" value="OGY89972.1"/>
    <property type="molecule type" value="Genomic_DNA"/>
</dbReference>
<keyword evidence="8 11" id="KW-0346">Stress response</keyword>
<keyword evidence="10 11" id="KW-0234">DNA repair</keyword>
<dbReference type="InterPro" id="IPR041166">
    <property type="entry name" value="Rubredoxin_2"/>
</dbReference>
<evidence type="ECO:0000256" key="11">
    <source>
        <dbReference type="HAMAP-Rule" id="MF_01498"/>
    </source>
</evidence>
<evidence type="ECO:0000256" key="1">
    <source>
        <dbReference type="ARBA" id="ARBA00022723"/>
    </source>
</evidence>
<comment type="similarity">
    <text evidence="11 13">Belongs to the RecA family. RadA subfamily.</text>
</comment>
<comment type="caution">
    <text evidence="15">The sequence shown here is derived from an EMBL/GenBank/DDBJ whole genome shotgun (WGS) entry which is preliminary data.</text>
</comment>
<accession>A0A1G2BLI6</accession>
<dbReference type="SUPFAM" id="SSF54211">
    <property type="entry name" value="Ribosomal protein S5 domain 2-like"/>
    <property type="match status" value="1"/>
</dbReference>
<keyword evidence="6 13" id="KW-0862">Zinc</keyword>
<dbReference type="Pfam" id="PF13481">
    <property type="entry name" value="AAA_25"/>
    <property type="match status" value="1"/>
</dbReference>
<keyword evidence="1 11" id="KW-0479">Metal-binding</keyword>
<evidence type="ECO:0000256" key="10">
    <source>
        <dbReference type="ARBA" id="ARBA00023204"/>
    </source>
</evidence>
<dbReference type="PROSITE" id="PS50162">
    <property type="entry name" value="RECA_2"/>
    <property type="match status" value="1"/>
</dbReference>
<dbReference type="GO" id="GO:0016787">
    <property type="term" value="F:hydrolase activity"/>
    <property type="evidence" value="ECO:0007669"/>
    <property type="project" value="UniProtKB-KW"/>
</dbReference>
<keyword evidence="4 13" id="KW-0863">Zinc-finger</keyword>
<dbReference type="GO" id="GO:0005524">
    <property type="term" value="F:ATP binding"/>
    <property type="evidence" value="ECO:0007669"/>
    <property type="project" value="UniProtKB-UniRule"/>
</dbReference>
<dbReference type="Proteomes" id="UP000178849">
    <property type="component" value="Unassembled WGS sequence"/>
</dbReference>
<dbReference type="GO" id="GO:0003684">
    <property type="term" value="F:damaged DNA binding"/>
    <property type="evidence" value="ECO:0007669"/>
    <property type="project" value="InterPro"/>
</dbReference>
<evidence type="ECO:0000256" key="5">
    <source>
        <dbReference type="ARBA" id="ARBA00022801"/>
    </source>
</evidence>
<keyword evidence="3 11" id="KW-0227">DNA damage</keyword>
<dbReference type="HAMAP" id="MF_01498">
    <property type="entry name" value="RadA_bact"/>
    <property type="match status" value="1"/>
</dbReference>
<dbReference type="AlphaFoldDB" id="A0A1G2BLI6"/>
<dbReference type="GO" id="GO:0000725">
    <property type="term" value="P:recombinational repair"/>
    <property type="evidence" value="ECO:0007669"/>
    <property type="project" value="UniProtKB-UniRule"/>
</dbReference>
<evidence type="ECO:0000256" key="7">
    <source>
        <dbReference type="ARBA" id="ARBA00022840"/>
    </source>
</evidence>
<evidence type="ECO:0000256" key="12">
    <source>
        <dbReference type="NCBIfam" id="TIGR00416"/>
    </source>
</evidence>
<dbReference type="PANTHER" id="PTHR32472">
    <property type="entry name" value="DNA REPAIR PROTEIN RADA"/>
    <property type="match status" value="1"/>
</dbReference>
<dbReference type="GO" id="GO:0008270">
    <property type="term" value="F:zinc ion binding"/>
    <property type="evidence" value="ECO:0007669"/>
    <property type="project" value="UniProtKB-KW"/>
</dbReference>
<keyword evidence="2 11" id="KW-0547">Nucleotide-binding</keyword>
<feature type="short sequence motif" description="RadA KNRFG motif" evidence="11">
    <location>
        <begin position="251"/>
        <end position="255"/>
    </location>
</feature>
<dbReference type="GO" id="GO:0005829">
    <property type="term" value="C:cytosol"/>
    <property type="evidence" value="ECO:0007669"/>
    <property type="project" value="TreeGrafter"/>
</dbReference>
<dbReference type="InterPro" id="IPR027417">
    <property type="entry name" value="P-loop_NTPase"/>
</dbReference>
<dbReference type="STRING" id="1798550.A2927_02765"/>
<dbReference type="Gene3D" id="3.40.50.300">
    <property type="entry name" value="P-loop containing nucleotide triphosphate hydrolases"/>
    <property type="match status" value="1"/>
</dbReference>
<dbReference type="SMART" id="SM00382">
    <property type="entry name" value="AAA"/>
    <property type="match status" value="1"/>
</dbReference>
<dbReference type="GO" id="GO:0140664">
    <property type="term" value="F:ATP-dependent DNA damage sensor activity"/>
    <property type="evidence" value="ECO:0007669"/>
    <property type="project" value="InterPro"/>
</dbReference>
<dbReference type="InterPro" id="IPR020568">
    <property type="entry name" value="Ribosomal_Su5_D2-typ_SF"/>
</dbReference>
<dbReference type="InterPro" id="IPR020588">
    <property type="entry name" value="RecA_ATP-bd"/>
</dbReference>
<keyword evidence="9 11" id="KW-0238">DNA-binding</keyword>
<evidence type="ECO:0000256" key="2">
    <source>
        <dbReference type="ARBA" id="ARBA00022741"/>
    </source>
</evidence>
<dbReference type="InterPro" id="IPR014721">
    <property type="entry name" value="Ribsml_uS5_D2-typ_fold_subgr"/>
</dbReference>
<dbReference type="Pfam" id="PF18073">
    <property type="entry name" value="Zn_ribbon_LapB"/>
    <property type="match status" value="1"/>
</dbReference>
<dbReference type="PANTHER" id="PTHR32472:SF10">
    <property type="entry name" value="DNA REPAIR PROTEIN RADA-LIKE PROTEIN"/>
    <property type="match status" value="1"/>
</dbReference>
<evidence type="ECO:0000256" key="6">
    <source>
        <dbReference type="ARBA" id="ARBA00022833"/>
    </source>
</evidence>
<feature type="binding site" evidence="11">
    <location>
        <begin position="96"/>
        <end position="103"/>
    </location>
    <ligand>
        <name>ATP</name>
        <dbReference type="ChEBI" id="CHEBI:30616"/>
    </ligand>
</feature>
<evidence type="ECO:0000259" key="14">
    <source>
        <dbReference type="PROSITE" id="PS50162"/>
    </source>
</evidence>
<evidence type="ECO:0000256" key="4">
    <source>
        <dbReference type="ARBA" id="ARBA00022771"/>
    </source>
</evidence>
<gene>
    <name evidence="11" type="primary">radA</name>
    <name evidence="15" type="ORF">A2927_02765</name>
</gene>
<sequence length="447" mass="48727">MSDTIFICSKCDAQYPKWSGRCLECGSWGTLEEKLKTKNLKLKAKSEIKAEIGDVVELSRTTNHEPRITKIPTGFLEFDKVLGGGITPGSLILLGGDPGVGKSTLALQIAGGFNGEVLYVSAEESAEQVGGRMERLKDCKIGRLKFLNEDNLETILATIEKEQPALIIIDSIQTIYCEEVDSASGNINQVRACRAKLLEFIKKGKISVILIGHVTKEGELSGPKAMEHLVDAVLYLEGDKYHQYRLLRAAKNRFGPTDEVGILEMAKDGLKAVLNPSKIFLSEVQPKPGSVICPVAEGSQVFLVEVQALVSKTSFGYPKRAAVGFDQKRLELLTTVLTKRANVNLANFDVYLNIAGGLTLKEPALDLAVCASIISAYQDKVFPLESVIFGEVGLGGEVRSVSKTKERVKETLKLGFKKIILPDFAGAVKNVDLMKVKEVKEVVKLLS</sequence>
<reference evidence="15 16" key="1">
    <citation type="journal article" date="2016" name="Nat. Commun.">
        <title>Thousands of microbial genomes shed light on interconnected biogeochemical processes in an aquifer system.</title>
        <authorList>
            <person name="Anantharaman K."/>
            <person name="Brown C.T."/>
            <person name="Hug L.A."/>
            <person name="Sharon I."/>
            <person name="Castelle C.J."/>
            <person name="Probst A.J."/>
            <person name="Thomas B.C."/>
            <person name="Singh A."/>
            <person name="Wilkins M.J."/>
            <person name="Karaoz U."/>
            <person name="Brodie E.L."/>
            <person name="Williams K.H."/>
            <person name="Hubbard S.S."/>
            <person name="Banfield J.F."/>
        </authorList>
    </citation>
    <scope>NUCLEOTIDE SEQUENCE [LARGE SCALE GENOMIC DNA]</scope>
</reference>
<dbReference type="NCBIfam" id="TIGR00416">
    <property type="entry name" value="sms"/>
    <property type="match status" value="1"/>
</dbReference>
<keyword evidence="7 11" id="KW-0067">ATP-binding</keyword>
<protein>
    <recommendedName>
        <fullName evidence="11 12">DNA repair protein RadA</fullName>
    </recommendedName>
</protein>
<dbReference type="PRINTS" id="PR01874">
    <property type="entry name" value="DNAREPAIRADA"/>
</dbReference>
<dbReference type="InterPro" id="IPR004504">
    <property type="entry name" value="DNA_repair_RadA"/>
</dbReference>
<proteinExistence type="inferred from homology"/>
<dbReference type="InterPro" id="IPR003593">
    <property type="entry name" value="AAA+_ATPase"/>
</dbReference>
<feature type="region of interest" description="Lon-protease-like" evidence="11">
    <location>
        <begin position="349"/>
        <end position="447"/>
    </location>
</feature>
<organism evidence="15 16">
    <name type="scientific">Candidatus Komeilibacteria bacterium RIFCSPLOWO2_01_FULL_45_10</name>
    <dbReference type="NCBI Taxonomy" id="1798550"/>
    <lineage>
        <taxon>Bacteria</taxon>
        <taxon>Candidatus Komeiliibacteriota</taxon>
    </lineage>
</organism>
<dbReference type="SUPFAM" id="SSF52540">
    <property type="entry name" value="P-loop containing nucleoside triphosphate hydrolases"/>
    <property type="match status" value="1"/>
</dbReference>
<comment type="function">
    <text evidence="13">DNA-dependent ATPase involved in processing of recombination intermediates, plays a role in repairing DNA breaks. Stimulates the branch migration of RecA-mediated strand transfer reactions, allowing the 3' invading strand to extend heteroduplex DNA faster. Binds ssDNA in the presence of ADP but not other nucleotides, has ATPase activity that is stimulated by ssDNA and various branched DNA structures, but inhibited by SSB. Does not have RecA's homology-searching function.</text>
</comment>
<comment type="domain">
    <text evidence="11">The middle region has homology to RecA with ATPase motifs including the RadA KNRFG motif, while the C-terminus is homologous to Lon protease.</text>
</comment>
<comment type="function">
    <text evidence="11">Plays a role in repairing double-strand DNA breaks, probably involving stabilizing or processing branched DNA or blocked replication forks.</text>
</comment>
<evidence type="ECO:0000256" key="9">
    <source>
        <dbReference type="ARBA" id="ARBA00023125"/>
    </source>
</evidence>
<evidence type="ECO:0000313" key="16">
    <source>
        <dbReference type="Proteomes" id="UP000178849"/>
    </source>
</evidence>
<keyword evidence="5" id="KW-0378">Hydrolase</keyword>